<evidence type="ECO:0000256" key="1">
    <source>
        <dbReference type="ARBA" id="ARBA00000877"/>
    </source>
</evidence>
<keyword evidence="3 10" id="KW-0808">Transferase</keyword>
<comment type="function">
    <text evidence="10">Catalyzes the condensation of 2 ATP molecules into cyclic di-AMP (c-di-AMP), a second messenger used to regulate differing processes in different bacteria.</text>
</comment>
<evidence type="ECO:0000256" key="6">
    <source>
        <dbReference type="ARBA" id="ARBA00022741"/>
    </source>
</evidence>
<keyword evidence="7 10" id="KW-0067">ATP-binding</keyword>
<reference evidence="12 13" key="1">
    <citation type="journal article" date="2023" name="Microbiol. Spectr.">
        <title>Symbiosis of Carpenter Bees with Uncharacterized Lactic Acid Bacteria Showing NAD Auxotrophy.</title>
        <authorList>
            <person name="Kawasaki S."/>
            <person name="Ozawa K."/>
            <person name="Mori T."/>
            <person name="Yamamoto A."/>
            <person name="Ito M."/>
            <person name="Ohkuma M."/>
            <person name="Sakamoto M."/>
            <person name="Matsutani M."/>
        </authorList>
    </citation>
    <scope>NUCLEOTIDE SEQUENCE [LARGE SCALE GENOMIC DNA]</scope>
    <source>
        <strain evidence="12 13">Kim32-2</strain>
    </source>
</reference>
<dbReference type="EMBL" id="AP026803">
    <property type="protein sequence ID" value="BDR60281.1"/>
    <property type="molecule type" value="Genomic_DNA"/>
</dbReference>
<dbReference type="HAMAP" id="MF_01499">
    <property type="entry name" value="DacA"/>
    <property type="match status" value="1"/>
</dbReference>
<evidence type="ECO:0000313" key="12">
    <source>
        <dbReference type="EMBL" id="BDR60281.1"/>
    </source>
</evidence>
<comment type="caution">
    <text evidence="10">Lacks conserved residue(s) required for the propagation of feature annotation.</text>
</comment>
<evidence type="ECO:0000256" key="3">
    <source>
        <dbReference type="ARBA" id="ARBA00022679"/>
    </source>
</evidence>
<dbReference type="Gene3D" id="3.40.1700.10">
    <property type="entry name" value="DNA integrity scanning protein, DisA, N-terminal domain"/>
    <property type="match status" value="1"/>
</dbReference>
<evidence type="ECO:0000313" key="13">
    <source>
        <dbReference type="Proteomes" id="UP001321741"/>
    </source>
</evidence>
<keyword evidence="2 10" id="KW-1003">Cell membrane</keyword>
<organism evidence="12 13">
    <name type="scientific">Lactobacillus xylocopicola</name>
    <dbReference type="NCBI Taxonomy" id="2976676"/>
    <lineage>
        <taxon>Bacteria</taxon>
        <taxon>Bacillati</taxon>
        <taxon>Bacillota</taxon>
        <taxon>Bacilli</taxon>
        <taxon>Lactobacillales</taxon>
        <taxon>Lactobacillaceae</taxon>
        <taxon>Lactobacillus</taxon>
    </lineage>
</organism>
<evidence type="ECO:0000256" key="8">
    <source>
        <dbReference type="ARBA" id="ARBA00022989"/>
    </source>
</evidence>
<comment type="subunit">
    <text evidence="10">Probably a homodimer.</text>
</comment>
<feature type="transmembrane region" description="Helical" evidence="10">
    <location>
        <begin position="20"/>
        <end position="39"/>
    </location>
</feature>
<keyword evidence="9 10" id="KW-0472">Membrane</keyword>
<dbReference type="SUPFAM" id="SSF143597">
    <property type="entry name" value="YojJ-like"/>
    <property type="match status" value="1"/>
</dbReference>
<evidence type="ECO:0000256" key="9">
    <source>
        <dbReference type="ARBA" id="ARBA00023136"/>
    </source>
</evidence>
<dbReference type="Pfam" id="PF02457">
    <property type="entry name" value="DAC"/>
    <property type="match status" value="1"/>
</dbReference>
<feature type="transmembrane region" description="Helical" evidence="10">
    <location>
        <begin position="46"/>
        <end position="64"/>
    </location>
</feature>
<dbReference type="PANTHER" id="PTHR34185:SF1">
    <property type="entry name" value="DIADENYLATE CYCLASE"/>
    <property type="match status" value="1"/>
</dbReference>
<gene>
    <name evidence="10" type="primary">dacA</name>
    <name evidence="12" type="ORF">KIM322_05420</name>
</gene>
<dbReference type="Pfam" id="PF19293">
    <property type="entry name" value="CdaA_N"/>
    <property type="match status" value="1"/>
</dbReference>
<keyword evidence="5 10" id="KW-0548">Nucleotidyltransferase</keyword>
<dbReference type="EC" id="2.7.7.85" evidence="10"/>
<feature type="domain" description="DAC" evidence="11">
    <location>
        <begin position="89"/>
        <end position="250"/>
    </location>
</feature>
<keyword evidence="4 10" id="KW-0812">Transmembrane</keyword>
<dbReference type="InterPro" id="IPR014046">
    <property type="entry name" value="C-di-AMP_synthase"/>
</dbReference>
<proteinExistence type="inferred from homology"/>
<dbReference type="Proteomes" id="UP001321741">
    <property type="component" value="Chromosome"/>
</dbReference>
<dbReference type="InterPro" id="IPR045585">
    <property type="entry name" value="CdaA_N"/>
</dbReference>
<keyword evidence="6 10" id="KW-0547">Nucleotide-binding</keyword>
<comment type="catalytic activity">
    <reaction evidence="1 10">
        <text>2 ATP = 3',3'-c-di-AMP + 2 diphosphate</text>
        <dbReference type="Rhea" id="RHEA:35655"/>
        <dbReference type="ChEBI" id="CHEBI:30616"/>
        <dbReference type="ChEBI" id="CHEBI:33019"/>
        <dbReference type="ChEBI" id="CHEBI:71500"/>
        <dbReference type="EC" id="2.7.7.85"/>
    </reaction>
</comment>
<dbReference type="InterPro" id="IPR034701">
    <property type="entry name" value="CdaA"/>
</dbReference>
<dbReference type="PIRSF" id="PIRSF004793">
    <property type="entry name" value="UCP004793"/>
    <property type="match status" value="1"/>
</dbReference>
<dbReference type="InterPro" id="IPR003390">
    <property type="entry name" value="DNA_integrity_scan_DisA_N"/>
</dbReference>
<accession>A0ABM8BG94</accession>
<name>A0ABM8BG94_9LACO</name>
<evidence type="ECO:0000259" key="11">
    <source>
        <dbReference type="PROSITE" id="PS51794"/>
    </source>
</evidence>
<dbReference type="PROSITE" id="PS51794">
    <property type="entry name" value="DAC"/>
    <property type="match status" value="1"/>
</dbReference>
<keyword evidence="13" id="KW-1185">Reference proteome</keyword>
<evidence type="ECO:0000256" key="10">
    <source>
        <dbReference type="HAMAP-Rule" id="MF_01499"/>
    </source>
</evidence>
<evidence type="ECO:0000256" key="5">
    <source>
        <dbReference type="ARBA" id="ARBA00022695"/>
    </source>
</evidence>
<sequence length="286" mass="32497">MEGIPMHFNIANILSWRSLSLILDVLIIWFLVYHLVVLIRGTKAVQLAKGIVLIFAVRIIAGILQLHTTTWLIDQIVSWSVVGIIIIFQPEIRRGLEHLGRLPIFGEREDSQRDESLKFIDELDKSIQYMSKRRIGALITIQQETGLDDYIETGIKLNAHVTGELLINIFIPNTPLHDGAVIIDKDHKIAVAAAYLPLSDSSMIPKRLGTRHRAAVGISEVTDAITIVVSEETGGVTITRNGRLLLDMTREEYLKYLTAQLVPKQHKNEKWYQKIVRKIWKWGADR</sequence>
<evidence type="ECO:0000256" key="4">
    <source>
        <dbReference type="ARBA" id="ARBA00022692"/>
    </source>
</evidence>
<keyword evidence="8 10" id="KW-1133">Transmembrane helix</keyword>
<dbReference type="NCBIfam" id="TIGR00159">
    <property type="entry name" value="diadenylate cyclase CdaA"/>
    <property type="match status" value="1"/>
</dbReference>
<comment type="similarity">
    <text evidence="10">Belongs to the adenylate cyclase family. DacA/CdaA subfamily.</text>
</comment>
<dbReference type="InterPro" id="IPR050338">
    <property type="entry name" value="DisA"/>
</dbReference>
<dbReference type="InterPro" id="IPR036888">
    <property type="entry name" value="DNA_integrity_DisA_N_sf"/>
</dbReference>
<protein>
    <recommendedName>
        <fullName evidence="10">Diadenylate cyclase</fullName>
        <shortName evidence="10">DAC</shortName>
        <ecNumber evidence="10">2.7.7.85</ecNumber>
    </recommendedName>
    <alternativeName>
        <fullName evidence="10">Cyclic-di-AMP synthase</fullName>
        <shortName evidence="10">c-di-AMP synthase</shortName>
    </alternativeName>
</protein>
<evidence type="ECO:0000256" key="2">
    <source>
        <dbReference type="ARBA" id="ARBA00022475"/>
    </source>
</evidence>
<dbReference type="PANTHER" id="PTHR34185">
    <property type="entry name" value="DIADENYLATE CYCLASE"/>
    <property type="match status" value="1"/>
</dbReference>
<evidence type="ECO:0000256" key="7">
    <source>
        <dbReference type="ARBA" id="ARBA00022840"/>
    </source>
</evidence>